<dbReference type="Gene3D" id="1.10.510.10">
    <property type="entry name" value="Transferase(Phosphotransferase) domain 1"/>
    <property type="match status" value="2"/>
</dbReference>
<comment type="caution">
    <text evidence="5">The sequence shown here is derived from an EMBL/GenBank/DDBJ whole genome shotgun (WGS) entry which is preliminary data.</text>
</comment>
<dbReference type="SUPFAM" id="SSF56112">
    <property type="entry name" value="Protein kinase-like (PK-like)"/>
    <property type="match status" value="1"/>
</dbReference>
<evidence type="ECO:0000313" key="5">
    <source>
        <dbReference type="EMBL" id="KAA6378671.1"/>
    </source>
</evidence>
<evidence type="ECO:0000313" key="6">
    <source>
        <dbReference type="Proteomes" id="UP000324800"/>
    </source>
</evidence>
<name>A0A5J4V873_9EUKA</name>
<dbReference type="PANTHER" id="PTHR45832:SF22">
    <property type="entry name" value="SERINE_THREONINE-PROTEIN KINASE SAMKA-RELATED"/>
    <property type="match status" value="1"/>
</dbReference>
<reference evidence="5 6" key="1">
    <citation type="submission" date="2019-03" db="EMBL/GenBank/DDBJ databases">
        <title>Single cell metagenomics reveals metabolic interactions within the superorganism composed of flagellate Streblomastix strix and complex community of Bacteroidetes bacteria on its surface.</title>
        <authorList>
            <person name="Treitli S.C."/>
            <person name="Kolisko M."/>
            <person name="Husnik F."/>
            <person name="Keeling P."/>
            <person name="Hampl V."/>
        </authorList>
    </citation>
    <scope>NUCLEOTIDE SEQUENCE [LARGE SCALE GENOMIC DNA]</scope>
    <source>
        <strain evidence="5">ST1C</strain>
    </source>
</reference>
<dbReference type="InterPro" id="IPR051931">
    <property type="entry name" value="PAK3-like"/>
</dbReference>
<evidence type="ECO:0000256" key="2">
    <source>
        <dbReference type="ARBA" id="ARBA00022741"/>
    </source>
</evidence>
<feature type="domain" description="Protein kinase" evidence="4">
    <location>
        <begin position="2"/>
        <end position="84"/>
    </location>
</feature>
<evidence type="ECO:0000256" key="3">
    <source>
        <dbReference type="ARBA" id="ARBA00022840"/>
    </source>
</evidence>
<dbReference type="Pfam" id="PF00069">
    <property type="entry name" value="Pkinase"/>
    <property type="match status" value="1"/>
</dbReference>
<accession>A0A5J4V873</accession>
<sequence>MKHKDTNNPVIFKRIHYTTDEEKTIVDAEVAIMKHAQSRHIMKFIESFAFETDLCIVMEYYTGGNLRKYMKALKLMTFKERKRVFFDTEGNVKTGDYGLTKQIVSKSYLKSNGTLMTYASYIWELGVIMIEMITGFNPFEGRPFAVTIENLINELVAELSDYIKGKLQDISQLMVEVNKSGIEEKRDDQVQYRKNKSEYDIDNILTCVAQKEDQPDITESDWIEIKKVFEIEEKGSEEQKKEI</sequence>
<dbReference type="GO" id="GO:0005524">
    <property type="term" value="F:ATP binding"/>
    <property type="evidence" value="ECO:0007669"/>
    <property type="project" value="UniProtKB-KW"/>
</dbReference>
<gene>
    <name evidence="5" type="ORF">EZS28_025802</name>
</gene>
<dbReference type="Proteomes" id="UP000324800">
    <property type="component" value="Unassembled WGS sequence"/>
</dbReference>
<comment type="similarity">
    <text evidence="1">Belongs to the protein kinase superfamily. STE Ser/Thr protein kinase family. STE20 subfamily.</text>
</comment>
<dbReference type="EMBL" id="SNRW01008994">
    <property type="protein sequence ID" value="KAA6378671.1"/>
    <property type="molecule type" value="Genomic_DNA"/>
</dbReference>
<dbReference type="InterPro" id="IPR011009">
    <property type="entry name" value="Kinase-like_dom_sf"/>
</dbReference>
<dbReference type="PANTHER" id="PTHR45832">
    <property type="entry name" value="SERINE/THREONINE-PROTEIN KINASE SAMKA-RELATED-RELATED"/>
    <property type="match status" value="1"/>
</dbReference>
<dbReference type="AlphaFoldDB" id="A0A5J4V873"/>
<evidence type="ECO:0000259" key="4">
    <source>
        <dbReference type="Pfam" id="PF00069"/>
    </source>
</evidence>
<protein>
    <recommendedName>
        <fullName evidence="4">Protein kinase domain-containing protein</fullName>
    </recommendedName>
</protein>
<proteinExistence type="inferred from homology"/>
<evidence type="ECO:0000256" key="1">
    <source>
        <dbReference type="ARBA" id="ARBA00008874"/>
    </source>
</evidence>
<organism evidence="5 6">
    <name type="scientific">Streblomastix strix</name>
    <dbReference type="NCBI Taxonomy" id="222440"/>
    <lineage>
        <taxon>Eukaryota</taxon>
        <taxon>Metamonada</taxon>
        <taxon>Preaxostyla</taxon>
        <taxon>Oxymonadida</taxon>
        <taxon>Streblomastigidae</taxon>
        <taxon>Streblomastix</taxon>
    </lineage>
</organism>
<keyword evidence="3" id="KW-0067">ATP-binding</keyword>
<dbReference type="GO" id="GO:0004672">
    <property type="term" value="F:protein kinase activity"/>
    <property type="evidence" value="ECO:0007669"/>
    <property type="project" value="InterPro"/>
</dbReference>
<keyword evidence="2" id="KW-0547">Nucleotide-binding</keyword>
<dbReference type="InterPro" id="IPR000719">
    <property type="entry name" value="Prot_kinase_dom"/>
</dbReference>